<evidence type="ECO:0000313" key="6">
    <source>
        <dbReference type="Proteomes" id="UP000192486"/>
    </source>
</evidence>
<evidence type="ECO:0000256" key="1">
    <source>
        <dbReference type="ARBA" id="ARBA00023015"/>
    </source>
</evidence>
<evidence type="ECO:0000259" key="4">
    <source>
        <dbReference type="PROSITE" id="PS50949"/>
    </source>
</evidence>
<keyword evidence="3" id="KW-0804">Transcription</keyword>
<dbReference type="CDD" id="cd07377">
    <property type="entry name" value="WHTH_GntR"/>
    <property type="match status" value="1"/>
</dbReference>
<dbReference type="Pfam" id="PF00392">
    <property type="entry name" value="GntR"/>
    <property type="match status" value="1"/>
</dbReference>
<protein>
    <submittedName>
        <fullName evidence="5">GntR family transcriptional regulator</fullName>
    </submittedName>
</protein>
<feature type="domain" description="HTH gntR-type" evidence="4">
    <location>
        <begin position="9"/>
        <end position="77"/>
    </location>
</feature>
<dbReference type="Pfam" id="PF07729">
    <property type="entry name" value="FCD"/>
    <property type="match status" value="1"/>
</dbReference>
<dbReference type="PROSITE" id="PS50949">
    <property type="entry name" value="HTH_GNTR"/>
    <property type="match status" value="1"/>
</dbReference>
<accession>A0ABM6JUT9</accession>
<name>A0ABM6JUT9_SPOUR</name>
<dbReference type="PANTHER" id="PTHR43537">
    <property type="entry name" value="TRANSCRIPTIONAL REGULATOR, GNTR FAMILY"/>
    <property type="match status" value="1"/>
</dbReference>
<organism evidence="5 6">
    <name type="scientific">Sporosarcina ureae</name>
    <dbReference type="NCBI Taxonomy" id="1571"/>
    <lineage>
        <taxon>Bacteria</taxon>
        <taxon>Bacillati</taxon>
        <taxon>Bacillota</taxon>
        <taxon>Bacilli</taxon>
        <taxon>Bacillales</taxon>
        <taxon>Caryophanaceae</taxon>
        <taxon>Sporosarcina</taxon>
    </lineage>
</organism>
<evidence type="ECO:0000256" key="2">
    <source>
        <dbReference type="ARBA" id="ARBA00023125"/>
    </source>
</evidence>
<keyword evidence="1" id="KW-0805">Transcription regulation</keyword>
<dbReference type="EMBL" id="CP015108">
    <property type="protein sequence ID" value="ARF13867.1"/>
    <property type="molecule type" value="Genomic_DNA"/>
</dbReference>
<sequence length="240" mass="26908">MKYKQIKPKKIYGEVADSLLDSIQSGELKPGDKLDSVQQLAENFTVGRSTIREALSTLRARGLIEMRQGEGTYVKEFSPVDMIFPLQSAMLMNQQDIQYLLAVRKIVETGAAANAAESRTLYDLEKMKTALNEMKKHAGDILLGEKADLDFHFAIAEATKNPLLVNLLSQVAGLMSESMRETRRICLYSETATVERLHDEHEAIFLAIKSQQPEIASSTMQAHLLNVESVLINHWKSVKE</sequence>
<evidence type="ECO:0000256" key="3">
    <source>
        <dbReference type="ARBA" id="ARBA00023163"/>
    </source>
</evidence>
<evidence type="ECO:0000313" key="5">
    <source>
        <dbReference type="EMBL" id="ARF13867.1"/>
    </source>
</evidence>
<keyword evidence="6" id="KW-1185">Reference proteome</keyword>
<dbReference type="InterPro" id="IPR036388">
    <property type="entry name" value="WH-like_DNA-bd_sf"/>
</dbReference>
<gene>
    <name evidence="5" type="ORF">SporoS204_06745</name>
</gene>
<dbReference type="SMART" id="SM00895">
    <property type="entry name" value="FCD"/>
    <property type="match status" value="1"/>
</dbReference>
<dbReference type="Proteomes" id="UP000192486">
    <property type="component" value="Chromosome"/>
</dbReference>
<dbReference type="SMART" id="SM00345">
    <property type="entry name" value="HTH_GNTR"/>
    <property type="match status" value="1"/>
</dbReference>
<dbReference type="InterPro" id="IPR036390">
    <property type="entry name" value="WH_DNA-bd_sf"/>
</dbReference>
<reference evidence="5 6" key="1">
    <citation type="submission" date="2016-04" db="EMBL/GenBank/DDBJ databases">
        <title>Comparative Genomics and Epigenetics of Sporosarcina ureae.</title>
        <authorList>
            <person name="Oliver A.S."/>
            <person name="Cooper K.K."/>
        </authorList>
    </citation>
    <scope>NUCLEOTIDE SEQUENCE [LARGE SCALE GENOMIC DNA]</scope>
    <source>
        <strain evidence="5 6">S204</strain>
    </source>
</reference>
<keyword evidence="2" id="KW-0238">DNA-binding</keyword>
<dbReference type="SUPFAM" id="SSF48008">
    <property type="entry name" value="GntR ligand-binding domain-like"/>
    <property type="match status" value="1"/>
</dbReference>
<dbReference type="SUPFAM" id="SSF46785">
    <property type="entry name" value="Winged helix' DNA-binding domain"/>
    <property type="match status" value="1"/>
</dbReference>
<dbReference type="PRINTS" id="PR00035">
    <property type="entry name" value="HTHGNTR"/>
</dbReference>
<dbReference type="PANTHER" id="PTHR43537:SF5">
    <property type="entry name" value="UXU OPERON TRANSCRIPTIONAL REGULATOR"/>
    <property type="match status" value="1"/>
</dbReference>
<dbReference type="InterPro" id="IPR000524">
    <property type="entry name" value="Tscrpt_reg_HTH_GntR"/>
</dbReference>
<dbReference type="InterPro" id="IPR011711">
    <property type="entry name" value="GntR_C"/>
</dbReference>
<dbReference type="InterPro" id="IPR008920">
    <property type="entry name" value="TF_FadR/GntR_C"/>
</dbReference>
<dbReference type="RefSeq" id="WP_083065545.1">
    <property type="nucleotide sequence ID" value="NZ_CP015108.1"/>
</dbReference>
<dbReference type="Gene3D" id="1.20.120.530">
    <property type="entry name" value="GntR ligand-binding domain-like"/>
    <property type="match status" value="1"/>
</dbReference>
<dbReference type="Gene3D" id="1.10.10.10">
    <property type="entry name" value="Winged helix-like DNA-binding domain superfamily/Winged helix DNA-binding domain"/>
    <property type="match status" value="1"/>
</dbReference>
<proteinExistence type="predicted"/>